<gene>
    <name evidence="1" type="primary">UTP5</name>
    <name evidence="1" type="ORF">LPJ66_000696</name>
</gene>
<accession>A0ACC1IVQ0</accession>
<organism evidence="1 2">
    <name type="scientific">Kickxella alabastrina</name>
    <dbReference type="NCBI Taxonomy" id="61397"/>
    <lineage>
        <taxon>Eukaryota</taxon>
        <taxon>Fungi</taxon>
        <taxon>Fungi incertae sedis</taxon>
        <taxon>Zoopagomycota</taxon>
        <taxon>Kickxellomycotina</taxon>
        <taxon>Kickxellomycetes</taxon>
        <taxon>Kickxellales</taxon>
        <taxon>Kickxellaceae</taxon>
        <taxon>Kickxella</taxon>
    </lineage>
</organism>
<name>A0ACC1IVQ0_9FUNG</name>
<sequence length="696" mass="74769">MARKTINRKKSQTGVQKTQKATRTSTYAADTSNDRWTCAFDSDDHNLAVVRTGVNGHTLRIVDVQTGAQRSEYTATDGARIRSVAWGQQGAQALVALGLQSGSVQLYSPARNAVVRSMQGSSGHQGPVVSVAFVGTSIFGLDEAGTVVQWDAATGTALQTLRTKVDSAQRLLVAGDATRVVVASHRMEMWDVARQSRLQAWPGHTAPVHSLMWAADETALVSAAEGDRHVHVWDASPRAGQSAAHARAVLAIDSDAMSIDVARSGSVLAVGADGTLSAWHEVAVAQQQSQQQKQAGRNDIGYAADGRLRIVATTDSERLLSILLARFSRVAGDEGNVLVVRGSSLRPLFETLPLADEHGHFSSDMVVERAPQDNMLMEKKGVVSKMDTQYTESGTSVTTPALEGVRAAQRAAEQSDATPTLADRVKQLSVEPATAAATITASAAATPTTPSNPSAKPTAGSLVRVLIQALHTSDSVMLDSVLDNSARTNVVRDTVLGLPLPYVLPLIQQLFLRFHATPARAHQLLPWIRTTLALHSAHLITVPGLVTQLAGLYQGIEARLDSHQRLLRLSGRLELANAQIRARSHFEKEKTKQEKNAQKQTAMKPINVYREEEEELLDEENALEPPTPVWQAEESTDDEDDDMGEHAGKDGAEDNQWTDGDNDSDSDSDTGSKSGPGSDSDSDSGSDNDEDLETYD</sequence>
<dbReference type="Proteomes" id="UP001150581">
    <property type="component" value="Unassembled WGS sequence"/>
</dbReference>
<proteinExistence type="predicted"/>
<keyword evidence="2" id="KW-1185">Reference proteome</keyword>
<protein>
    <submittedName>
        <fullName evidence="1">Small subunit (SSU) processome component</fullName>
    </submittedName>
</protein>
<comment type="caution">
    <text evidence="1">The sequence shown here is derived from an EMBL/GenBank/DDBJ whole genome shotgun (WGS) entry which is preliminary data.</text>
</comment>
<reference evidence="1" key="1">
    <citation type="submission" date="2022-07" db="EMBL/GenBank/DDBJ databases">
        <title>Phylogenomic reconstructions and comparative analyses of Kickxellomycotina fungi.</title>
        <authorList>
            <person name="Reynolds N.K."/>
            <person name="Stajich J.E."/>
            <person name="Barry K."/>
            <person name="Grigoriev I.V."/>
            <person name="Crous P."/>
            <person name="Smith M.E."/>
        </authorList>
    </citation>
    <scope>NUCLEOTIDE SEQUENCE</scope>
    <source>
        <strain evidence="1">Benny 63K</strain>
    </source>
</reference>
<dbReference type="EMBL" id="JANBPG010000023">
    <property type="protein sequence ID" value="KAJ1901562.1"/>
    <property type="molecule type" value="Genomic_DNA"/>
</dbReference>
<evidence type="ECO:0000313" key="1">
    <source>
        <dbReference type="EMBL" id="KAJ1901562.1"/>
    </source>
</evidence>
<evidence type="ECO:0000313" key="2">
    <source>
        <dbReference type="Proteomes" id="UP001150581"/>
    </source>
</evidence>